<feature type="domain" description="STAS" evidence="3">
    <location>
        <begin position="12"/>
        <end position="105"/>
    </location>
</feature>
<dbReference type="GO" id="GO:0043856">
    <property type="term" value="F:anti-sigma factor antagonist activity"/>
    <property type="evidence" value="ECO:0007669"/>
    <property type="project" value="InterPro"/>
</dbReference>
<dbReference type="EMBL" id="DVNK01000050">
    <property type="protein sequence ID" value="HIU47173.1"/>
    <property type="molecule type" value="Genomic_DNA"/>
</dbReference>
<evidence type="ECO:0000313" key="5">
    <source>
        <dbReference type="Proteomes" id="UP000824123"/>
    </source>
</evidence>
<reference evidence="4" key="1">
    <citation type="submission" date="2020-10" db="EMBL/GenBank/DDBJ databases">
        <authorList>
            <person name="Gilroy R."/>
        </authorList>
    </citation>
    <scope>NUCLEOTIDE SEQUENCE</scope>
    <source>
        <strain evidence="4">ChiSxjej2B14-8506</strain>
    </source>
</reference>
<dbReference type="AlphaFoldDB" id="A0A9D1LSD4"/>
<gene>
    <name evidence="4" type="ORF">IAC59_07930</name>
</gene>
<evidence type="ECO:0000256" key="1">
    <source>
        <dbReference type="ARBA" id="ARBA00009013"/>
    </source>
</evidence>
<proteinExistence type="inferred from homology"/>
<dbReference type="PANTHER" id="PTHR33495">
    <property type="entry name" value="ANTI-SIGMA FACTOR ANTAGONIST TM_1081-RELATED-RELATED"/>
    <property type="match status" value="1"/>
</dbReference>
<evidence type="ECO:0000256" key="2">
    <source>
        <dbReference type="RuleBase" id="RU003749"/>
    </source>
</evidence>
<reference evidence="4" key="2">
    <citation type="journal article" date="2021" name="PeerJ">
        <title>Extensive microbial diversity within the chicken gut microbiome revealed by metagenomics and culture.</title>
        <authorList>
            <person name="Gilroy R."/>
            <person name="Ravi A."/>
            <person name="Getino M."/>
            <person name="Pursley I."/>
            <person name="Horton D.L."/>
            <person name="Alikhan N.F."/>
            <person name="Baker D."/>
            <person name="Gharbi K."/>
            <person name="Hall N."/>
            <person name="Watson M."/>
            <person name="Adriaenssens E.M."/>
            <person name="Foster-Nyarko E."/>
            <person name="Jarju S."/>
            <person name="Secka A."/>
            <person name="Antonio M."/>
            <person name="Oren A."/>
            <person name="Chaudhuri R.R."/>
            <person name="La Ragione R."/>
            <person name="Hildebrand F."/>
            <person name="Pallen M.J."/>
        </authorList>
    </citation>
    <scope>NUCLEOTIDE SEQUENCE</scope>
    <source>
        <strain evidence="4">ChiSxjej2B14-8506</strain>
    </source>
</reference>
<organism evidence="4 5">
    <name type="scientific">Candidatus Fimadaptatus faecigallinarum</name>
    <dbReference type="NCBI Taxonomy" id="2840814"/>
    <lineage>
        <taxon>Bacteria</taxon>
        <taxon>Bacillati</taxon>
        <taxon>Bacillota</taxon>
        <taxon>Clostridia</taxon>
        <taxon>Eubacteriales</taxon>
        <taxon>Candidatus Fimadaptatus</taxon>
    </lineage>
</organism>
<dbReference type="InterPro" id="IPR002645">
    <property type="entry name" value="STAS_dom"/>
</dbReference>
<dbReference type="SUPFAM" id="SSF52091">
    <property type="entry name" value="SpoIIaa-like"/>
    <property type="match status" value="1"/>
</dbReference>
<evidence type="ECO:0000313" key="4">
    <source>
        <dbReference type="EMBL" id="HIU47173.1"/>
    </source>
</evidence>
<comment type="caution">
    <text evidence="4">The sequence shown here is derived from an EMBL/GenBank/DDBJ whole genome shotgun (WGS) entry which is preliminary data.</text>
</comment>
<comment type="similarity">
    <text evidence="1 2">Belongs to the anti-sigma-factor antagonist family.</text>
</comment>
<dbReference type="PANTHER" id="PTHR33495:SF2">
    <property type="entry name" value="ANTI-SIGMA FACTOR ANTAGONIST TM_1081-RELATED"/>
    <property type="match status" value="1"/>
</dbReference>
<protein>
    <recommendedName>
        <fullName evidence="2">Anti-sigma factor antagonist</fullName>
    </recommendedName>
</protein>
<dbReference type="Pfam" id="PF01740">
    <property type="entry name" value="STAS"/>
    <property type="match status" value="1"/>
</dbReference>
<dbReference type="PROSITE" id="PS50801">
    <property type="entry name" value="STAS"/>
    <property type="match status" value="1"/>
</dbReference>
<accession>A0A9D1LSD4</accession>
<dbReference type="Proteomes" id="UP000824123">
    <property type="component" value="Unassembled WGS sequence"/>
</dbReference>
<evidence type="ECO:0000259" key="3">
    <source>
        <dbReference type="PROSITE" id="PS50801"/>
    </source>
</evidence>
<dbReference type="InterPro" id="IPR036513">
    <property type="entry name" value="STAS_dom_sf"/>
</dbReference>
<dbReference type="CDD" id="cd07043">
    <property type="entry name" value="STAS_anti-anti-sigma_factors"/>
    <property type="match status" value="1"/>
</dbReference>
<dbReference type="NCBIfam" id="TIGR00377">
    <property type="entry name" value="ant_ant_sig"/>
    <property type="match status" value="1"/>
</dbReference>
<dbReference type="Gene3D" id="3.30.750.24">
    <property type="entry name" value="STAS domain"/>
    <property type="match status" value="1"/>
</dbReference>
<dbReference type="InterPro" id="IPR003658">
    <property type="entry name" value="Anti-sigma_ant"/>
</dbReference>
<sequence>MPGTKGLSVTARLSGELDHFSADGVRAMLDGMLEDRRVRYLVLDLSDMTFMDSSGVGVIIGRYKRLVARGGGVRVFGANAQVDMLFKLSGLYKIVEKCDRAGEAV</sequence>
<name>A0A9D1LSD4_9FIRM</name>